<keyword evidence="2" id="KW-0812">Transmembrane</keyword>
<gene>
    <name evidence="3" type="ORF">GE115_10245</name>
</gene>
<evidence type="ECO:0000256" key="1">
    <source>
        <dbReference type="SAM" id="MobiDB-lite"/>
    </source>
</evidence>
<dbReference type="Proteomes" id="UP000431080">
    <property type="component" value="Unassembled WGS sequence"/>
</dbReference>
<comment type="caution">
    <text evidence="3">The sequence shown here is derived from an EMBL/GenBank/DDBJ whole genome shotgun (WGS) entry which is preliminary data.</text>
</comment>
<proteinExistence type="predicted"/>
<dbReference type="AlphaFoldDB" id="A0A6I2F7K0"/>
<evidence type="ECO:0000313" key="3">
    <source>
        <dbReference type="EMBL" id="MRG60244.1"/>
    </source>
</evidence>
<evidence type="ECO:0000313" key="4">
    <source>
        <dbReference type="Proteomes" id="UP000431080"/>
    </source>
</evidence>
<protein>
    <submittedName>
        <fullName evidence="3">Uncharacterized protein</fullName>
    </submittedName>
</protein>
<feature type="transmembrane region" description="Helical" evidence="2">
    <location>
        <begin position="60"/>
        <end position="84"/>
    </location>
</feature>
<accession>A0A6I2F7K0</accession>
<sequence>MLLVLGRPVWILPTVVLIVALHFLPMPAIFGRTIDYHLGAVMLLVAGVGLALAAQPQVEWAVVWGVTGTGAAAVTSAYGLYMVLAARATMARHSVEAAVRDRPRLPERAPQASAPAASASSNCATSAVKNGARTS</sequence>
<keyword evidence="2" id="KW-0472">Membrane</keyword>
<feature type="transmembrane region" description="Helical" evidence="2">
    <location>
        <begin position="36"/>
        <end position="54"/>
    </location>
</feature>
<dbReference type="RefSeq" id="WP_153684706.1">
    <property type="nucleotide sequence ID" value="NZ_WJIF01000005.1"/>
</dbReference>
<feature type="region of interest" description="Disordered" evidence="1">
    <location>
        <begin position="99"/>
        <end position="135"/>
    </location>
</feature>
<organism evidence="3 4">
    <name type="scientific">Agromyces agglutinans</name>
    <dbReference type="NCBI Taxonomy" id="2662258"/>
    <lineage>
        <taxon>Bacteria</taxon>
        <taxon>Bacillati</taxon>
        <taxon>Actinomycetota</taxon>
        <taxon>Actinomycetes</taxon>
        <taxon>Micrococcales</taxon>
        <taxon>Microbacteriaceae</taxon>
        <taxon>Agromyces</taxon>
    </lineage>
</organism>
<dbReference type="EMBL" id="WJIF01000005">
    <property type="protein sequence ID" value="MRG60244.1"/>
    <property type="molecule type" value="Genomic_DNA"/>
</dbReference>
<reference evidence="3 4" key="1">
    <citation type="submission" date="2019-10" db="EMBL/GenBank/DDBJ databases">
        <authorList>
            <person name="Nie G."/>
            <person name="Ming H."/>
            <person name="Yi B."/>
        </authorList>
    </citation>
    <scope>NUCLEOTIDE SEQUENCE [LARGE SCALE GENOMIC DNA]</scope>
    <source>
        <strain evidence="3 4">CFH 90414</strain>
    </source>
</reference>
<evidence type="ECO:0000256" key="2">
    <source>
        <dbReference type="SAM" id="Phobius"/>
    </source>
</evidence>
<keyword evidence="2" id="KW-1133">Transmembrane helix</keyword>
<keyword evidence="4" id="KW-1185">Reference proteome</keyword>
<feature type="compositionally biased region" description="Low complexity" evidence="1">
    <location>
        <begin position="109"/>
        <end position="127"/>
    </location>
</feature>
<name>A0A6I2F7K0_9MICO</name>
<feature type="transmembrane region" description="Helical" evidence="2">
    <location>
        <begin position="6"/>
        <end position="24"/>
    </location>
</feature>